<reference evidence="12" key="1">
    <citation type="journal article" date="2014" name="Int. J. Syst. Evol. Microbiol.">
        <title>Complete genome sequence of Corynebacterium casei LMG S-19264T (=DSM 44701T), isolated from a smear-ripened cheese.</title>
        <authorList>
            <consortium name="US DOE Joint Genome Institute (JGI-PGF)"/>
            <person name="Walter F."/>
            <person name="Albersmeier A."/>
            <person name="Kalinowski J."/>
            <person name="Ruckert C."/>
        </authorList>
    </citation>
    <scope>NUCLEOTIDE SEQUENCE</scope>
    <source>
        <strain evidence="12">CGMCC 1.10998</strain>
    </source>
</reference>
<keyword evidence="13" id="KW-1185">Reference proteome</keyword>
<dbReference type="Gene3D" id="3.10.50.40">
    <property type="match status" value="1"/>
</dbReference>
<dbReference type="GO" id="GO:0005737">
    <property type="term" value="C:cytoplasm"/>
    <property type="evidence" value="ECO:0007669"/>
    <property type="project" value="UniProtKB-SubCell"/>
</dbReference>
<dbReference type="EMBL" id="BMED01000002">
    <property type="protein sequence ID" value="GGC72404.1"/>
    <property type="molecule type" value="Genomic_DNA"/>
</dbReference>
<dbReference type="EC" id="5.2.1.8" evidence="10"/>
<comment type="subcellular location">
    <subcellularLocation>
        <location evidence="2">Cytoplasm</location>
    </subcellularLocation>
</comment>
<organism evidence="12 13">
    <name type="scientific">Undibacterium terreum</name>
    <dbReference type="NCBI Taxonomy" id="1224302"/>
    <lineage>
        <taxon>Bacteria</taxon>
        <taxon>Pseudomonadati</taxon>
        <taxon>Pseudomonadota</taxon>
        <taxon>Betaproteobacteria</taxon>
        <taxon>Burkholderiales</taxon>
        <taxon>Oxalobacteraceae</taxon>
        <taxon>Undibacterium</taxon>
    </lineage>
</organism>
<dbReference type="SUPFAM" id="SSF54534">
    <property type="entry name" value="FKBP-like"/>
    <property type="match status" value="1"/>
</dbReference>
<dbReference type="Pfam" id="PF00254">
    <property type="entry name" value="FKBP_C"/>
    <property type="match status" value="1"/>
</dbReference>
<evidence type="ECO:0000256" key="8">
    <source>
        <dbReference type="ARBA" id="ARBA00037071"/>
    </source>
</evidence>
<evidence type="ECO:0000313" key="13">
    <source>
        <dbReference type="Proteomes" id="UP000637423"/>
    </source>
</evidence>
<feature type="domain" description="PPIase FKBP-type" evidence="11">
    <location>
        <begin position="44"/>
        <end position="137"/>
    </location>
</feature>
<evidence type="ECO:0000256" key="2">
    <source>
        <dbReference type="ARBA" id="ARBA00004496"/>
    </source>
</evidence>
<evidence type="ECO:0000313" key="12">
    <source>
        <dbReference type="EMBL" id="GGC72404.1"/>
    </source>
</evidence>
<comment type="caution">
    <text evidence="12">The sequence shown here is derived from an EMBL/GenBank/DDBJ whole genome shotgun (WGS) entry which is preliminary data.</text>
</comment>
<dbReference type="InterPro" id="IPR046357">
    <property type="entry name" value="PPIase_dom_sf"/>
</dbReference>
<comment type="function">
    <text evidence="8">Also involved in hydrogenase metallocenter assembly, probably by participating in the nickel insertion step. This function in hydrogenase biosynthesis requires chaperone activity and the presence of the metal-binding domain, but not PPIase activity.</text>
</comment>
<evidence type="ECO:0000256" key="10">
    <source>
        <dbReference type="RuleBase" id="RU003915"/>
    </source>
</evidence>
<evidence type="ECO:0000256" key="4">
    <source>
        <dbReference type="ARBA" id="ARBA00022490"/>
    </source>
</evidence>
<evidence type="ECO:0000256" key="7">
    <source>
        <dbReference type="ARBA" id="ARBA00023235"/>
    </source>
</evidence>
<dbReference type="GO" id="GO:0003755">
    <property type="term" value="F:peptidyl-prolyl cis-trans isomerase activity"/>
    <property type="evidence" value="ECO:0007669"/>
    <property type="project" value="UniProtKB-UniRule"/>
</dbReference>
<keyword evidence="4" id="KW-0963">Cytoplasm</keyword>
<gene>
    <name evidence="12" type="ORF">GCM10011396_19420</name>
</gene>
<evidence type="ECO:0000256" key="6">
    <source>
        <dbReference type="ARBA" id="ARBA00023186"/>
    </source>
</evidence>
<evidence type="ECO:0000256" key="1">
    <source>
        <dbReference type="ARBA" id="ARBA00000971"/>
    </source>
</evidence>
<evidence type="ECO:0000256" key="5">
    <source>
        <dbReference type="ARBA" id="ARBA00023110"/>
    </source>
</evidence>
<evidence type="ECO:0000256" key="9">
    <source>
        <dbReference type="PROSITE-ProRule" id="PRU00277"/>
    </source>
</evidence>
<name>A0A916UGV2_9BURK</name>
<evidence type="ECO:0000256" key="3">
    <source>
        <dbReference type="ARBA" id="ARBA00006577"/>
    </source>
</evidence>
<dbReference type="InterPro" id="IPR001179">
    <property type="entry name" value="PPIase_FKBP_dom"/>
</dbReference>
<accession>A0A916UGV2</accession>
<dbReference type="PANTHER" id="PTHR47861:SF3">
    <property type="entry name" value="FKBP-TYPE PEPTIDYL-PROLYL CIS-TRANS ISOMERASE SLYD"/>
    <property type="match status" value="1"/>
</dbReference>
<proteinExistence type="inferred from homology"/>
<dbReference type="GO" id="GO:0042026">
    <property type="term" value="P:protein refolding"/>
    <property type="evidence" value="ECO:0007669"/>
    <property type="project" value="UniProtKB-ARBA"/>
</dbReference>
<keyword evidence="6" id="KW-0143">Chaperone</keyword>
<dbReference type="Proteomes" id="UP000637423">
    <property type="component" value="Unassembled WGS sequence"/>
</dbReference>
<dbReference type="PROSITE" id="PS50059">
    <property type="entry name" value="FKBP_PPIASE"/>
    <property type="match status" value="1"/>
</dbReference>
<keyword evidence="5 9" id="KW-0697">Rotamase</keyword>
<dbReference type="PANTHER" id="PTHR47861">
    <property type="entry name" value="FKBP-TYPE PEPTIDYL-PROLYL CIS-TRANS ISOMERASE SLYD"/>
    <property type="match status" value="1"/>
</dbReference>
<sequence>MPVATLLTDGVFDLCLTVPYGAKSLLSESTNSYYLSDIMKITENTAVSLNYTMFDDAGKIIDKNEEPIVYLHGGYDNILPAVEEALEGKAAGDTISVTMAPEDAFGEHEAELVREEDIGLFPPDIEVGMMFETRDPETEESMQFRVTAIDAGKVTVDGNHPLAGMTIRFDASVLEVRAASDEEIAHGHVHGEHGHHH</sequence>
<keyword evidence="7 9" id="KW-0413">Isomerase</keyword>
<comment type="catalytic activity">
    <reaction evidence="1 9 10">
        <text>[protein]-peptidylproline (omega=180) = [protein]-peptidylproline (omega=0)</text>
        <dbReference type="Rhea" id="RHEA:16237"/>
        <dbReference type="Rhea" id="RHEA-COMP:10747"/>
        <dbReference type="Rhea" id="RHEA-COMP:10748"/>
        <dbReference type="ChEBI" id="CHEBI:83833"/>
        <dbReference type="ChEBI" id="CHEBI:83834"/>
        <dbReference type="EC" id="5.2.1.8"/>
    </reaction>
</comment>
<comment type="similarity">
    <text evidence="3 10">Belongs to the FKBP-type PPIase family.</text>
</comment>
<reference evidence="12" key="2">
    <citation type="submission" date="2020-09" db="EMBL/GenBank/DDBJ databases">
        <authorList>
            <person name="Sun Q."/>
            <person name="Zhou Y."/>
        </authorList>
    </citation>
    <scope>NUCLEOTIDE SEQUENCE</scope>
    <source>
        <strain evidence="12">CGMCC 1.10998</strain>
    </source>
</reference>
<evidence type="ECO:0000259" key="11">
    <source>
        <dbReference type="PROSITE" id="PS50059"/>
    </source>
</evidence>
<protein>
    <recommendedName>
        <fullName evidence="10">Peptidyl-prolyl cis-trans isomerase</fullName>
        <ecNumber evidence="10">5.2.1.8</ecNumber>
    </recommendedName>
</protein>
<dbReference type="AlphaFoldDB" id="A0A916UGV2"/>